<evidence type="ECO:0000313" key="2">
    <source>
        <dbReference type="Proteomes" id="UP000031967"/>
    </source>
</evidence>
<keyword evidence="2" id="KW-1185">Reference proteome</keyword>
<reference evidence="1 2" key="1">
    <citation type="submission" date="2014-12" db="EMBL/GenBank/DDBJ databases">
        <title>Draft genome sequence of Paenibacillus kamchatkensis strain B-2647.</title>
        <authorList>
            <person name="Karlyshev A.V."/>
            <person name="Kudryashova E.B."/>
        </authorList>
    </citation>
    <scope>NUCLEOTIDE SEQUENCE [LARGE SCALE GENOMIC DNA]</scope>
    <source>
        <strain evidence="1 2">VKM B-2647</strain>
    </source>
</reference>
<gene>
    <name evidence="1" type="ORF">SD70_15485</name>
</gene>
<protein>
    <submittedName>
        <fullName evidence="1">Uncharacterized protein</fullName>
    </submittedName>
</protein>
<sequence>MFFGADGKPDDDANGIRPVSLLDLARLNRGEYGAVVTSPYLLPCVRLIQPRIVIAIAERRDEADSSETLRKFHGLMAAQADLIATSSEKIYLEMCFRYDHVLYMPNDIEESGTVWTEAISAKLRGESTDVWMHRQWEAQAAFYRNWHERIGDHETICYLLASYQYLLGRSSAKSYLSLSFEQMMIKEFTDCLRTHYRFFSAMDAKEGDLEAAVRVYAITALTDEERSRVRVLQAYLDQGRTDLAKAELFRLNDDYRNAIGTLLRSDDPEAGSHLLRCYLPVYRYQEALQLLERIRKQTPERYLADLLRGTLDMLSGKRHEAIHAFLRAAAKDWLLLGHMAELERWELETEFALGRHRHA</sequence>
<dbReference type="Proteomes" id="UP000031967">
    <property type="component" value="Unassembled WGS sequence"/>
</dbReference>
<dbReference type="Gene3D" id="1.25.40.10">
    <property type="entry name" value="Tetratricopeptide repeat domain"/>
    <property type="match status" value="1"/>
</dbReference>
<dbReference type="SUPFAM" id="SSF48452">
    <property type="entry name" value="TPR-like"/>
    <property type="match status" value="1"/>
</dbReference>
<proteinExistence type="predicted"/>
<dbReference type="EMBL" id="JXAK01000025">
    <property type="protein sequence ID" value="KIL40212.1"/>
    <property type="molecule type" value="Genomic_DNA"/>
</dbReference>
<organism evidence="1 2">
    <name type="scientific">Gordoniibacillus kamchatkensis</name>
    <dbReference type="NCBI Taxonomy" id="1590651"/>
    <lineage>
        <taxon>Bacteria</taxon>
        <taxon>Bacillati</taxon>
        <taxon>Bacillota</taxon>
        <taxon>Bacilli</taxon>
        <taxon>Bacillales</taxon>
        <taxon>Paenibacillaceae</taxon>
        <taxon>Gordoniibacillus</taxon>
    </lineage>
</organism>
<evidence type="ECO:0000313" key="1">
    <source>
        <dbReference type="EMBL" id="KIL40212.1"/>
    </source>
</evidence>
<dbReference type="InterPro" id="IPR011990">
    <property type="entry name" value="TPR-like_helical_dom_sf"/>
</dbReference>
<accession>A0ABR5AIM4</accession>
<dbReference type="RefSeq" id="WP_041048425.1">
    <property type="nucleotide sequence ID" value="NZ_JXAK01000025.1"/>
</dbReference>
<name>A0ABR5AIM4_9BACL</name>
<comment type="caution">
    <text evidence="1">The sequence shown here is derived from an EMBL/GenBank/DDBJ whole genome shotgun (WGS) entry which is preliminary data.</text>
</comment>